<accession>A0A846WLF3</accession>
<reference evidence="1 2" key="1">
    <citation type="submission" date="2020-04" db="EMBL/GenBank/DDBJ databases">
        <title>MicrobeNet Type strains.</title>
        <authorList>
            <person name="Nicholson A.C."/>
        </authorList>
    </citation>
    <scope>NUCLEOTIDE SEQUENCE [LARGE SCALE GENOMIC DNA]</scope>
    <source>
        <strain evidence="1 2">ATCC BAA-14</strain>
    </source>
</reference>
<evidence type="ECO:0000313" key="2">
    <source>
        <dbReference type="Proteomes" id="UP000563898"/>
    </source>
</evidence>
<dbReference type="InterPro" id="IPR051209">
    <property type="entry name" value="FAD-bind_Monooxygenase_sf"/>
</dbReference>
<dbReference type="EMBL" id="JAAXPC010000006">
    <property type="protein sequence ID" value="NKY02428.1"/>
    <property type="molecule type" value="Genomic_DNA"/>
</dbReference>
<sequence length="510" mass="57712">MNSADPQSPEQGRSSEPGHELHDVIIVGAGFGGIGAAIALKRLGYENFVILEREDDLGGTWHVNRYPGLAVDVPSPTFSFWFEPNPNWSRLYAPGTELKQYAVDVADKYDVRRHMRFGVSVDGARWDAETNTWRVALAGGTTMTTRFLMCATGFLSQPATPDIPGIDTFAGRVVYASRWDPDYDFAGKRAAVIGTGSTAVQLIPEIADLTEELTVYQRTPMWVMPKLDAPIPAPVRALFRQMPASQRAVRWVTDVTQEMAMLIAMWRFRRFRRVNDAVKRIAALFRYLQVRDPQMRRDLTPAYDYGCKRPTVSNDYYRTLAREDVNLDTTGIDHIVPDGIVTADGRTREVDVLILATGFDVWEKNLPAIEVIGRDGRNLGKWWRETAFAAYEGLTMPYFPNFLNSAGPYSWVGLSWFTTVECQMRHIARLFGEVRRRDAVSFEVREEANEKFLDDMTTRIADSVFALGNCARSRSYWFNAKGETPLFRPTSVAEAVRAQDTFPLEDYLFS</sequence>
<gene>
    <name evidence="1" type="ORF">HGA05_12640</name>
</gene>
<dbReference type="Gene3D" id="3.50.50.60">
    <property type="entry name" value="FAD/NAD(P)-binding domain"/>
    <property type="match status" value="2"/>
</dbReference>
<comment type="caution">
    <text evidence="1">The sequence shown here is derived from an EMBL/GenBank/DDBJ whole genome shotgun (WGS) entry which is preliminary data.</text>
</comment>
<dbReference type="Pfam" id="PF13738">
    <property type="entry name" value="Pyr_redox_3"/>
    <property type="match status" value="1"/>
</dbReference>
<dbReference type="AlphaFoldDB" id="A0A846WLF3"/>
<proteinExistence type="predicted"/>
<dbReference type="InterPro" id="IPR036188">
    <property type="entry name" value="FAD/NAD-bd_sf"/>
</dbReference>
<dbReference type="RefSeq" id="WP_006372808.1">
    <property type="nucleotide sequence ID" value="NZ_JAAXPC010000006.1"/>
</dbReference>
<dbReference type="PANTHER" id="PTHR42877:SF4">
    <property type="entry name" value="FAD_NAD(P)-BINDING DOMAIN-CONTAINING PROTEIN-RELATED"/>
    <property type="match status" value="1"/>
</dbReference>
<dbReference type="SUPFAM" id="SSF51905">
    <property type="entry name" value="FAD/NAD(P)-binding domain"/>
    <property type="match status" value="2"/>
</dbReference>
<dbReference type="Proteomes" id="UP000563898">
    <property type="component" value="Unassembled WGS sequence"/>
</dbReference>
<dbReference type="PRINTS" id="PR00411">
    <property type="entry name" value="PNDRDTASEI"/>
</dbReference>
<protein>
    <submittedName>
        <fullName evidence="1">NAD(P)/FAD-dependent oxidoreductase</fullName>
    </submittedName>
</protein>
<dbReference type="PANTHER" id="PTHR42877">
    <property type="entry name" value="L-ORNITHINE N(5)-MONOOXYGENASE-RELATED"/>
    <property type="match status" value="1"/>
</dbReference>
<name>A0A846WLF3_9ACTN</name>
<organism evidence="1 2">
    <name type="scientific">Gordonia polyisoprenivorans</name>
    <dbReference type="NCBI Taxonomy" id="84595"/>
    <lineage>
        <taxon>Bacteria</taxon>
        <taxon>Bacillati</taxon>
        <taxon>Actinomycetota</taxon>
        <taxon>Actinomycetes</taxon>
        <taxon>Mycobacteriales</taxon>
        <taxon>Gordoniaceae</taxon>
        <taxon>Gordonia</taxon>
    </lineage>
</organism>
<evidence type="ECO:0000313" key="1">
    <source>
        <dbReference type="EMBL" id="NKY02428.1"/>
    </source>
</evidence>